<dbReference type="InterPro" id="IPR037294">
    <property type="entry name" value="ABC_BtuC-like"/>
</dbReference>
<keyword evidence="5 8" id="KW-0812">Transmembrane</keyword>
<dbReference type="PANTHER" id="PTHR30472">
    <property type="entry name" value="FERRIC ENTEROBACTIN TRANSPORT SYSTEM PERMEASE PROTEIN"/>
    <property type="match status" value="1"/>
</dbReference>
<keyword evidence="4" id="KW-1003">Cell membrane</keyword>
<evidence type="ECO:0000256" key="6">
    <source>
        <dbReference type="ARBA" id="ARBA00022989"/>
    </source>
</evidence>
<dbReference type="GO" id="GO:0022857">
    <property type="term" value="F:transmembrane transporter activity"/>
    <property type="evidence" value="ECO:0007669"/>
    <property type="project" value="InterPro"/>
</dbReference>
<feature type="transmembrane region" description="Helical" evidence="8">
    <location>
        <begin position="324"/>
        <end position="342"/>
    </location>
</feature>
<feature type="transmembrane region" description="Helical" evidence="8">
    <location>
        <begin position="136"/>
        <end position="154"/>
    </location>
</feature>
<keyword evidence="7 8" id="KW-0472">Membrane</keyword>
<accession>A0A2S5KMS1</accession>
<dbReference type="Proteomes" id="UP000238196">
    <property type="component" value="Unassembled WGS sequence"/>
</dbReference>
<name>A0A2S5KMS1_9PROT</name>
<feature type="transmembrane region" description="Helical" evidence="8">
    <location>
        <begin position="235"/>
        <end position="254"/>
    </location>
</feature>
<dbReference type="Pfam" id="PF01032">
    <property type="entry name" value="FecCD"/>
    <property type="match status" value="1"/>
</dbReference>
<dbReference type="SUPFAM" id="SSF81345">
    <property type="entry name" value="ABC transporter involved in vitamin B12 uptake, BtuC"/>
    <property type="match status" value="1"/>
</dbReference>
<dbReference type="OrthoDB" id="9055647at2"/>
<sequence length="377" mass="39806">MAADHANRRWPCLRHTGGHSYPRTTQPAAGNITHRFISFSGAHSLNSDVHAASRSLLLGINEQRYLLLIIVAVLFCLSLILAPGGSFSIPDGFDTSQLILEVRLPRTLLTFITGASLGLSGAVLQGYSHNPLAESGLLGINSWAALGAVIAFYFGPLAALAWWVPLGGIIGAAVGLAALGWLARHSMSMTGFILAGVALSALASALTTLALNLAPNPFAALEVIFWLMGSASDKGLPQVLLIIPAVALGCWLLLRTGPSLYGWSLGPDVAATMGISPQRLRTRIMLGCGLCVGSTIAMTGSIAFVGLVVPHLLRPLVRHRPDKLLLHSLLGGGALLLLADTLIRILPMGNELKLGVVTALIGTPVLFHLLYRQRQEE</sequence>
<evidence type="ECO:0000256" key="8">
    <source>
        <dbReference type="SAM" id="Phobius"/>
    </source>
</evidence>
<gene>
    <name evidence="9" type="ORF">C4K68_17415</name>
</gene>
<comment type="similarity">
    <text evidence="2">Belongs to the binding-protein-dependent transport system permease family. FecCD subfamily.</text>
</comment>
<feature type="transmembrane region" description="Helical" evidence="8">
    <location>
        <begin position="284"/>
        <end position="312"/>
    </location>
</feature>
<feature type="transmembrane region" description="Helical" evidence="8">
    <location>
        <begin position="160"/>
        <end position="183"/>
    </location>
</feature>
<evidence type="ECO:0000313" key="9">
    <source>
        <dbReference type="EMBL" id="PPC75953.1"/>
    </source>
</evidence>
<feature type="transmembrane region" description="Helical" evidence="8">
    <location>
        <begin position="104"/>
        <end position="124"/>
    </location>
</feature>
<dbReference type="CDD" id="cd06550">
    <property type="entry name" value="TM_ABC_iron-siderophores_like"/>
    <property type="match status" value="1"/>
</dbReference>
<dbReference type="EMBL" id="PRLP01000058">
    <property type="protein sequence ID" value="PPC75953.1"/>
    <property type="molecule type" value="Genomic_DNA"/>
</dbReference>
<reference evidence="9 10" key="1">
    <citation type="submission" date="2018-02" db="EMBL/GenBank/DDBJ databases">
        <title>novel marine gammaproteobacteria from coastal saline agro ecosystem.</title>
        <authorList>
            <person name="Krishnan R."/>
            <person name="Ramesh Kumar N."/>
        </authorList>
    </citation>
    <scope>NUCLEOTIDE SEQUENCE [LARGE SCALE GENOMIC DNA]</scope>
    <source>
        <strain evidence="9 10">228</strain>
    </source>
</reference>
<evidence type="ECO:0000256" key="1">
    <source>
        <dbReference type="ARBA" id="ARBA00004651"/>
    </source>
</evidence>
<evidence type="ECO:0000256" key="4">
    <source>
        <dbReference type="ARBA" id="ARBA00022475"/>
    </source>
</evidence>
<organism evidence="9 10">
    <name type="scientific">Proteobacteria bacterium 228</name>
    <dbReference type="NCBI Taxonomy" id="2083153"/>
    <lineage>
        <taxon>Bacteria</taxon>
        <taxon>Pseudomonadati</taxon>
        <taxon>Pseudomonadota</taxon>
    </lineage>
</organism>
<comment type="caution">
    <text evidence="9">The sequence shown here is derived from an EMBL/GenBank/DDBJ whole genome shotgun (WGS) entry which is preliminary data.</text>
</comment>
<evidence type="ECO:0000313" key="10">
    <source>
        <dbReference type="Proteomes" id="UP000238196"/>
    </source>
</evidence>
<dbReference type="InterPro" id="IPR000522">
    <property type="entry name" value="ABC_transptr_permease_BtuC"/>
</dbReference>
<feature type="transmembrane region" description="Helical" evidence="8">
    <location>
        <begin position="65"/>
        <end position="84"/>
    </location>
</feature>
<keyword evidence="6 8" id="KW-1133">Transmembrane helix</keyword>
<dbReference type="Gene3D" id="1.10.3470.10">
    <property type="entry name" value="ABC transporter involved in vitamin B12 uptake, BtuC"/>
    <property type="match status" value="1"/>
</dbReference>
<dbReference type="GO" id="GO:0005886">
    <property type="term" value="C:plasma membrane"/>
    <property type="evidence" value="ECO:0007669"/>
    <property type="project" value="UniProtKB-SubCell"/>
</dbReference>
<comment type="subcellular location">
    <subcellularLocation>
        <location evidence="1">Cell membrane</location>
        <topology evidence="1">Multi-pass membrane protein</topology>
    </subcellularLocation>
</comment>
<keyword evidence="3" id="KW-0813">Transport</keyword>
<feature type="transmembrane region" description="Helical" evidence="8">
    <location>
        <begin position="354"/>
        <end position="371"/>
    </location>
</feature>
<feature type="transmembrane region" description="Helical" evidence="8">
    <location>
        <begin position="192"/>
        <end position="215"/>
    </location>
</feature>
<evidence type="ECO:0000256" key="2">
    <source>
        <dbReference type="ARBA" id="ARBA00007935"/>
    </source>
</evidence>
<dbReference type="GO" id="GO:0015889">
    <property type="term" value="P:cobalamin transport"/>
    <property type="evidence" value="ECO:0007669"/>
    <property type="project" value="TreeGrafter"/>
</dbReference>
<dbReference type="AlphaFoldDB" id="A0A2S5KMS1"/>
<evidence type="ECO:0000256" key="3">
    <source>
        <dbReference type="ARBA" id="ARBA00022448"/>
    </source>
</evidence>
<proteinExistence type="inferred from homology"/>
<evidence type="ECO:0000256" key="7">
    <source>
        <dbReference type="ARBA" id="ARBA00023136"/>
    </source>
</evidence>
<dbReference type="PANTHER" id="PTHR30472:SF29">
    <property type="entry name" value="VITAMIN B12 IMPORT SYSTEM PERMEASE PROTEIN BTUC"/>
    <property type="match status" value="1"/>
</dbReference>
<protein>
    <submittedName>
        <fullName evidence="9">ABC transporter permease</fullName>
    </submittedName>
</protein>
<evidence type="ECO:0000256" key="5">
    <source>
        <dbReference type="ARBA" id="ARBA00022692"/>
    </source>
</evidence>